<dbReference type="GO" id="GO:0004411">
    <property type="term" value="F:homogentisate 1,2-dioxygenase activity"/>
    <property type="evidence" value="ECO:0007669"/>
    <property type="project" value="UniProtKB-EC"/>
</dbReference>
<dbReference type="RefSeq" id="WP_272093786.1">
    <property type="nucleotide sequence ID" value="NZ_JAQNDK010000001.1"/>
</dbReference>
<evidence type="ECO:0000256" key="3">
    <source>
        <dbReference type="ARBA" id="ARBA00023002"/>
    </source>
</evidence>
<keyword evidence="4" id="KW-0408">Iron</keyword>
<evidence type="ECO:0000313" key="7">
    <source>
        <dbReference type="Proteomes" id="UP001217485"/>
    </source>
</evidence>
<accession>A0ABT5BS69</accession>
<dbReference type="PANTHER" id="PTHR11056">
    <property type="entry name" value="HOMOGENTISATE 1,2-DIOXYGENASE"/>
    <property type="match status" value="1"/>
</dbReference>
<dbReference type="InterPro" id="IPR046452">
    <property type="entry name" value="HgmA_N"/>
</dbReference>
<evidence type="ECO:0000256" key="1">
    <source>
        <dbReference type="ARBA" id="ARBA00022723"/>
    </source>
</evidence>
<sequence>MLDRVVAGIVPPKHHIALRSEAGDLRYEECLTRAGFDGPYTIAYHDRRPHEHRVAEAAHGFTLPVAAAARPLAKRHYRSQDLPRRGGPAVDCRVPLLFNDDAVIGLVQPDAADPVYFANADADELFFIFHGGGVLRTMLGDLRFEQDDYVVIPKGLFYRFLPDAAPQRWLSIEAEDIHLPRKWRNEVGQLRMDAPYSHRDFRRPTFVGPLDEGIRALVVKRGGAFHGFTLERSPLDVVGWDGTVYPFAFPILRFQARVGLVHLPPDWHGTFAARGALVCSFVPRPVDFHPEAIPCPYPHSSVDCDEFLFYCRGNFTSRRGVGPGSISHHPAGVPHGPHPGAYEASLGARETSELAVMLDTIRPLSATAAALAVEDPGYQDSFIAGP</sequence>
<keyword evidence="2" id="KW-0223">Dioxygenase</keyword>
<proteinExistence type="predicted"/>
<dbReference type="Pfam" id="PF20510">
    <property type="entry name" value="HgmA_N"/>
    <property type="match status" value="1"/>
</dbReference>
<evidence type="ECO:0000259" key="5">
    <source>
        <dbReference type="Pfam" id="PF20510"/>
    </source>
</evidence>
<dbReference type="SUPFAM" id="SSF51182">
    <property type="entry name" value="RmlC-like cupins"/>
    <property type="match status" value="1"/>
</dbReference>
<evidence type="ECO:0000256" key="2">
    <source>
        <dbReference type="ARBA" id="ARBA00022964"/>
    </source>
</evidence>
<dbReference type="EMBL" id="JAQNDK010000001">
    <property type="protein sequence ID" value="MDC0677014.1"/>
    <property type="molecule type" value="Genomic_DNA"/>
</dbReference>
<keyword evidence="3 6" id="KW-0560">Oxidoreductase</keyword>
<reference evidence="6 7" key="1">
    <citation type="submission" date="2023-01" db="EMBL/GenBank/DDBJ databases">
        <title>Minimal conservation of predation-associated metabolite biosynthetic gene clusters underscores biosynthetic potential of Myxococcota including descriptions for ten novel species: Archangium lansinium sp. nov., Myxococcus landrumus sp. nov., Nannocystis bai.</title>
        <authorList>
            <person name="Ahearne A."/>
            <person name="Stevens C."/>
            <person name="Dowd S."/>
        </authorList>
    </citation>
    <scope>NUCLEOTIDE SEQUENCE [LARGE SCALE GENOMIC DNA]</scope>
    <source>
        <strain evidence="6 7">WIWO2</strain>
    </source>
</reference>
<gene>
    <name evidence="6" type="ORF">POL72_04630</name>
</gene>
<name>A0ABT5BS69_9BACT</name>
<dbReference type="EC" id="1.13.11.5" evidence="6"/>
<organism evidence="6 7">
    <name type="scientific">Sorangium atrum</name>
    <dbReference type="NCBI Taxonomy" id="2995308"/>
    <lineage>
        <taxon>Bacteria</taxon>
        <taxon>Pseudomonadati</taxon>
        <taxon>Myxococcota</taxon>
        <taxon>Polyangia</taxon>
        <taxon>Polyangiales</taxon>
        <taxon>Polyangiaceae</taxon>
        <taxon>Sorangium</taxon>
    </lineage>
</organism>
<protein>
    <submittedName>
        <fullName evidence="6">Homogentisate 1,2-dioxygenase</fullName>
        <ecNumber evidence="6">1.13.11.5</ecNumber>
    </submittedName>
</protein>
<evidence type="ECO:0000256" key="4">
    <source>
        <dbReference type="ARBA" id="ARBA00023004"/>
    </source>
</evidence>
<feature type="domain" description="Homogentisate 1,2-dioxygenase N-terminal" evidence="5">
    <location>
        <begin position="115"/>
        <end position="249"/>
    </location>
</feature>
<keyword evidence="7" id="KW-1185">Reference proteome</keyword>
<evidence type="ECO:0000313" key="6">
    <source>
        <dbReference type="EMBL" id="MDC0677014.1"/>
    </source>
</evidence>
<dbReference type="InterPro" id="IPR011051">
    <property type="entry name" value="RmlC_Cupin_sf"/>
</dbReference>
<dbReference type="PANTHER" id="PTHR11056:SF0">
    <property type="entry name" value="HOMOGENTISATE 1,2-DIOXYGENASE"/>
    <property type="match status" value="1"/>
</dbReference>
<keyword evidence="1" id="KW-0479">Metal-binding</keyword>
<comment type="caution">
    <text evidence="6">The sequence shown here is derived from an EMBL/GenBank/DDBJ whole genome shotgun (WGS) entry which is preliminary data.</text>
</comment>
<dbReference type="InterPro" id="IPR005708">
    <property type="entry name" value="Homogentis_dOase"/>
</dbReference>
<dbReference type="Proteomes" id="UP001217485">
    <property type="component" value="Unassembled WGS sequence"/>
</dbReference>